<feature type="region of interest" description="Disordered" evidence="1">
    <location>
        <begin position="122"/>
        <end position="159"/>
    </location>
</feature>
<name>A0AAQ4DN49_AMBAM</name>
<gene>
    <name evidence="2" type="ORF">V5799_033502</name>
</gene>
<proteinExistence type="predicted"/>
<evidence type="ECO:0000313" key="2">
    <source>
        <dbReference type="EMBL" id="KAK8763889.1"/>
    </source>
</evidence>
<dbReference type="AlphaFoldDB" id="A0AAQ4DN49"/>
<sequence>MTPLEAALVCTPSVHSQAWTSPVPLARIFYSTVSVAPSVQQVQDMYAIVEFNNTREVELVPCTWLNGDKCLWPSVAADKAVRLVRRGDPPSSEFVEYAASVKGIFRTYGEGRKKLELARFTSDLSTDESTPKRRRIVRPNRWNDSDSSEPEDYPVAPRGLLECRNTPRSQKENVAALDSCLNEVTATAYVTPHAEEPANSAERLQGPGLNGDPLAGQSTSRAATADLALEREVPPSPSQQCGAHNCSRCLGYADFQRRVMSNFAIIRHTQTEILELLSGITRPESQVPENTDCVVSEPFGTVEELKAFDSGLTPERRNALIAQLQSYGTKSVPVTVRTMMAQLMKDSLAAQFSMHGRKGKERFDALQLRSVIFDSVRRTRHLQEVTHDDVDTAIKEWLRRAKERCNQKLSQHFLQ</sequence>
<comment type="caution">
    <text evidence="2">The sequence shown here is derived from an EMBL/GenBank/DDBJ whole genome shotgun (WGS) entry which is preliminary data.</text>
</comment>
<protein>
    <recommendedName>
        <fullName evidence="4">DUF4806 domain-containing protein</fullName>
    </recommendedName>
</protein>
<keyword evidence="3" id="KW-1185">Reference proteome</keyword>
<accession>A0AAQ4DN49</accession>
<dbReference type="Proteomes" id="UP001321473">
    <property type="component" value="Unassembled WGS sequence"/>
</dbReference>
<dbReference type="EMBL" id="JARKHS020028885">
    <property type="protein sequence ID" value="KAK8763889.1"/>
    <property type="molecule type" value="Genomic_DNA"/>
</dbReference>
<evidence type="ECO:0000256" key="1">
    <source>
        <dbReference type="SAM" id="MobiDB-lite"/>
    </source>
</evidence>
<dbReference type="PANTHER" id="PTHR34153:SF2">
    <property type="entry name" value="SI:CH211-262H13.3-RELATED"/>
    <property type="match status" value="1"/>
</dbReference>
<dbReference type="PANTHER" id="PTHR34153">
    <property type="entry name" value="SI:CH211-262H13.3-RELATED-RELATED"/>
    <property type="match status" value="1"/>
</dbReference>
<feature type="region of interest" description="Disordered" evidence="1">
    <location>
        <begin position="192"/>
        <end position="220"/>
    </location>
</feature>
<evidence type="ECO:0000313" key="3">
    <source>
        <dbReference type="Proteomes" id="UP001321473"/>
    </source>
</evidence>
<organism evidence="2 3">
    <name type="scientific">Amblyomma americanum</name>
    <name type="common">Lone star tick</name>
    <dbReference type="NCBI Taxonomy" id="6943"/>
    <lineage>
        <taxon>Eukaryota</taxon>
        <taxon>Metazoa</taxon>
        <taxon>Ecdysozoa</taxon>
        <taxon>Arthropoda</taxon>
        <taxon>Chelicerata</taxon>
        <taxon>Arachnida</taxon>
        <taxon>Acari</taxon>
        <taxon>Parasitiformes</taxon>
        <taxon>Ixodida</taxon>
        <taxon>Ixodoidea</taxon>
        <taxon>Ixodidae</taxon>
        <taxon>Amblyomminae</taxon>
        <taxon>Amblyomma</taxon>
    </lineage>
</organism>
<evidence type="ECO:0008006" key="4">
    <source>
        <dbReference type="Google" id="ProtNLM"/>
    </source>
</evidence>
<reference evidence="2 3" key="1">
    <citation type="journal article" date="2023" name="Arcadia Sci">
        <title>De novo assembly of a long-read Amblyomma americanum tick genome.</title>
        <authorList>
            <person name="Chou S."/>
            <person name="Poskanzer K.E."/>
            <person name="Rollins M."/>
            <person name="Thuy-Boun P.S."/>
        </authorList>
    </citation>
    <scope>NUCLEOTIDE SEQUENCE [LARGE SCALE GENOMIC DNA]</scope>
    <source>
        <strain evidence="2">F_SG_1</strain>
        <tissue evidence="2">Salivary glands</tissue>
    </source>
</reference>